<accession>A0A5D4T0L7</accession>
<evidence type="ECO:0000313" key="3">
    <source>
        <dbReference type="Proteomes" id="UP000322524"/>
    </source>
</evidence>
<comment type="caution">
    <text evidence="2">The sequence shown here is derived from an EMBL/GenBank/DDBJ whole genome shotgun (WGS) entry which is preliminary data.</text>
</comment>
<dbReference type="Pfam" id="PF13673">
    <property type="entry name" value="Acetyltransf_10"/>
    <property type="match status" value="1"/>
</dbReference>
<dbReference type="Gene3D" id="3.40.630.30">
    <property type="match status" value="1"/>
</dbReference>
<organism evidence="2 3">
    <name type="scientific">Sutcliffiella horikoshii</name>
    <dbReference type="NCBI Taxonomy" id="79883"/>
    <lineage>
        <taxon>Bacteria</taxon>
        <taxon>Bacillati</taxon>
        <taxon>Bacillota</taxon>
        <taxon>Bacilli</taxon>
        <taxon>Bacillales</taxon>
        <taxon>Bacillaceae</taxon>
        <taxon>Sutcliffiella</taxon>
    </lineage>
</organism>
<dbReference type="CDD" id="cd04301">
    <property type="entry name" value="NAT_SF"/>
    <property type="match status" value="1"/>
</dbReference>
<dbReference type="EMBL" id="VTEV01000004">
    <property type="protein sequence ID" value="TYS68501.1"/>
    <property type="molecule type" value="Genomic_DNA"/>
</dbReference>
<sequence>MQQKAFRPLLAKYRDFDTNPANESIDKVITRIKNTNGEFLKIVVDDIIVGAICVVNKGSAHWISPMFILPEYQGKGIAQKTIISVEERFMEATSWELATILEEGRNCYLYEKMGYVKTSVTKEINNHTTLIFYRKEI</sequence>
<dbReference type="AlphaFoldDB" id="A0A5D4T0L7"/>
<dbReference type="OrthoDB" id="9786032at2"/>
<feature type="domain" description="N-acetyltransferase" evidence="1">
    <location>
        <begin position="1"/>
        <end position="137"/>
    </location>
</feature>
<dbReference type="InterPro" id="IPR000182">
    <property type="entry name" value="GNAT_dom"/>
</dbReference>
<dbReference type="SUPFAM" id="SSF55729">
    <property type="entry name" value="Acyl-CoA N-acyltransferases (Nat)"/>
    <property type="match status" value="1"/>
</dbReference>
<reference evidence="2 3" key="1">
    <citation type="submission" date="2019-08" db="EMBL/GenBank/DDBJ databases">
        <title>Bacillus genomes from the desert of Cuatro Cienegas, Coahuila.</title>
        <authorList>
            <person name="Olmedo-Alvarez G."/>
        </authorList>
    </citation>
    <scope>NUCLEOTIDE SEQUENCE [LARGE SCALE GENOMIC DNA]</scope>
    <source>
        <strain evidence="2 3">CH28_1T</strain>
    </source>
</reference>
<protein>
    <submittedName>
        <fullName evidence="2">GNAT family N-acetyltransferase</fullName>
    </submittedName>
</protein>
<proteinExistence type="predicted"/>
<dbReference type="Proteomes" id="UP000322524">
    <property type="component" value="Unassembled WGS sequence"/>
</dbReference>
<gene>
    <name evidence="2" type="ORF">FZC76_10180</name>
</gene>
<dbReference type="PROSITE" id="PS51186">
    <property type="entry name" value="GNAT"/>
    <property type="match status" value="1"/>
</dbReference>
<dbReference type="InterPro" id="IPR016181">
    <property type="entry name" value="Acyl_CoA_acyltransferase"/>
</dbReference>
<evidence type="ECO:0000313" key="2">
    <source>
        <dbReference type="EMBL" id="TYS68501.1"/>
    </source>
</evidence>
<keyword evidence="2" id="KW-0808">Transferase</keyword>
<dbReference type="GO" id="GO:0016747">
    <property type="term" value="F:acyltransferase activity, transferring groups other than amino-acyl groups"/>
    <property type="evidence" value="ECO:0007669"/>
    <property type="project" value="InterPro"/>
</dbReference>
<name>A0A5D4T0L7_9BACI</name>
<evidence type="ECO:0000259" key="1">
    <source>
        <dbReference type="PROSITE" id="PS51186"/>
    </source>
</evidence>
<dbReference type="RefSeq" id="WP_148988460.1">
    <property type="nucleotide sequence ID" value="NZ_VTEV01000004.1"/>
</dbReference>